<dbReference type="InterPro" id="IPR002939">
    <property type="entry name" value="DnaJ_C"/>
</dbReference>
<dbReference type="AlphaFoldDB" id="A0A1L0GDY7"/>
<dbReference type="SUPFAM" id="SSF46565">
    <property type="entry name" value="Chaperone J-domain"/>
    <property type="match status" value="1"/>
</dbReference>
<dbReference type="GO" id="GO:0030544">
    <property type="term" value="F:Hsp70 protein binding"/>
    <property type="evidence" value="ECO:0007669"/>
    <property type="project" value="InterPro"/>
</dbReference>
<protein>
    <submittedName>
        <fullName evidence="9">CIC11C00000002658</fullName>
    </submittedName>
</protein>
<dbReference type="GO" id="GO:0008270">
    <property type="term" value="F:zinc ion binding"/>
    <property type="evidence" value="ECO:0007669"/>
    <property type="project" value="UniProtKB-KW"/>
</dbReference>
<evidence type="ECO:0000313" key="9">
    <source>
        <dbReference type="EMBL" id="SGZ54525.1"/>
    </source>
</evidence>
<proteinExistence type="predicted"/>
<dbReference type="PROSITE" id="PS51188">
    <property type="entry name" value="ZF_CR"/>
    <property type="match status" value="1"/>
</dbReference>
<evidence type="ECO:0000256" key="2">
    <source>
        <dbReference type="ARBA" id="ARBA00022737"/>
    </source>
</evidence>
<dbReference type="Gene3D" id="1.10.287.110">
    <property type="entry name" value="DnaJ domain"/>
    <property type="match status" value="1"/>
</dbReference>
<dbReference type="CDD" id="cd10747">
    <property type="entry name" value="DnaJ_C"/>
    <property type="match status" value="1"/>
</dbReference>
<dbReference type="Gene3D" id="2.10.230.10">
    <property type="entry name" value="Heat shock protein DnaJ, cysteine-rich domain"/>
    <property type="match status" value="1"/>
</dbReference>
<dbReference type="PROSITE" id="PS50076">
    <property type="entry name" value="DNAJ_2"/>
    <property type="match status" value="1"/>
</dbReference>
<evidence type="ECO:0000256" key="3">
    <source>
        <dbReference type="ARBA" id="ARBA00022771"/>
    </source>
</evidence>
<dbReference type="InterPro" id="IPR008971">
    <property type="entry name" value="HSP40/DnaJ_pept-bd"/>
</dbReference>
<dbReference type="EMBL" id="LT635759">
    <property type="protein sequence ID" value="SGZ54525.1"/>
    <property type="molecule type" value="Genomic_DNA"/>
</dbReference>
<dbReference type="InterPro" id="IPR001623">
    <property type="entry name" value="DnaJ_domain"/>
</dbReference>
<gene>
    <name evidence="9" type="ORF">SAMEA4029010_CIC11G00000002658</name>
</gene>
<keyword evidence="1 5" id="KW-0479">Metal-binding</keyword>
<sequence>MVHDTQLYDLLAVPASASLEEITKSYKRLALRYHPDKTNHDPELTEKFKDATRAYEILKDASMRQVYDVYGMGGLDGTVAEAQQSQGLFSTPFACPLALTLFSQIFSDMNSMFNGGQTFNNGFLTFGFSAPQHNAVRNVLPAPADPTANVLRRGQDIHHTFNVTLTDMYYGKTVKFQLPKTTKCSVCDGQGCTLPRTCRVCKGSGRVVITTTDQFLKFQELCSCSPCRGTGTYYNKQNKCPLCDDGYLTVKKIIKVMILPGSKNGDKVILQGQSDEGKNIIPGDLIIHLKETPSKNLVRRFNDLYLEQDIDLRTALLGGSIIVHDFLKDGQDLQVFINAHGQPGLNTAEDSSILKGEVVGTIDQGSVKIVKGLGMPINKHVKNGVFLQGADDGVIGNLDLYKRGDLFIRFNVQIPQLHGFASYEDLLILSRILPQSPPSALTESTKVHHLSNLRSSAAKQTKLESADPIANQQSEVLKAAKDAEDSASSSPDNFDYDQLDIDSQDDVEQEDNQFYETEWLKDDDLRKRRKSTMDSPIPSKVKKAQQDQRQGLQA</sequence>
<dbReference type="GO" id="GO:0006457">
    <property type="term" value="P:protein folding"/>
    <property type="evidence" value="ECO:0007669"/>
    <property type="project" value="InterPro"/>
</dbReference>
<dbReference type="CDD" id="cd06257">
    <property type="entry name" value="DnaJ"/>
    <property type="match status" value="1"/>
</dbReference>
<keyword evidence="10" id="KW-1185">Reference proteome</keyword>
<dbReference type="InterPro" id="IPR036869">
    <property type="entry name" value="J_dom_sf"/>
</dbReference>
<dbReference type="Pfam" id="PF01556">
    <property type="entry name" value="DnaJ_C"/>
    <property type="match status" value="1"/>
</dbReference>
<evidence type="ECO:0000259" key="8">
    <source>
        <dbReference type="PROSITE" id="PS51188"/>
    </source>
</evidence>
<accession>A0A1L0GDY7</accession>
<dbReference type="InterPro" id="IPR036410">
    <property type="entry name" value="HSP_DnaJ_Cys-rich_dom_sf"/>
</dbReference>
<dbReference type="CDD" id="cd10719">
    <property type="entry name" value="DnaJ_zf"/>
    <property type="match status" value="1"/>
</dbReference>
<dbReference type="InterPro" id="IPR001305">
    <property type="entry name" value="HSP_DnaJ_Cys-rich_dom"/>
</dbReference>
<dbReference type="PRINTS" id="PR00625">
    <property type="entry name" value="JDOMAIN"/>
</dbReference>
<reference evidence="9 10" key="1">
    <citation type="submission" date="2016-10" db="EMBL/GenBank/DDBJ databases">
        <authorList>
            <person name="de Groot N.N."/>
        </authorList>
    </citation>
    <scope>NUCLEOTIDE SEQUENCE [LARGE SCALE GENOMIC DNA]</scope>
    <source>
        <strain evidence="9 10">CBS 141442</strain>
    </source>
</reference>
<dbReference type="SUPFAM" id="SSF49493">
    <property type="entry name" value="HSP40/DnaJ peptide-binding domain"/>
    <property type="match status" value="2"/>
</dbReference>
<dbReference type="SUPFAM" id="SSF57938">
    <property type="entry name" value="DnaJ/Hsp40 cysteine-rich domain"/>
    <property type="match status" value="1"/>
</dbReference>
<dbReference type="STRING" id="45354.A0A1L0GDY7"/>
<keyword evidence="4 5" id="KW-0862">Zinc</keyword>
<dbReference type="SMART" id="SM00271">
    <property type="entry name" value="DnaJ"/>
    <property type="match status" value="1"/>
</dbReference>
<name>A0A1L0GDY7_9ASCO</name>
<dbReference type="Proteomes" id="UP000182334">
    <property type="component" value="Chromosome IV"/>
</dbReference>
<dbReference type="InterPro" id="IPR018253">
    <property type="entry name" value="DnaJ_domain_CS"/>
</dbReference>
<dbReference type="InterPro" id="IPR044713">
    <property type="entry name" value="DNJA1/2-like"/>
</dbReference>
<evidence type="ECO:0000313" key="10">
    <source>
        <dbReference type="Proteomes" id="UP000182334"/>
    </source>
</evidence>
<dbReference type="Pfam" id="PF00226">
    <property type="entry name" value="DnaJ"/>
    <property type="match status" value="1"/>
</dbReference>
<dbReference type="Gene3D" id="2.60.260.20">
    <property type="entry name" value="Urease metallochaperone UreE, N-terminal domain"/>
    <property type="match status" value="2"/>
</dbReference>
<evidence type="ECO:0000256" key="1">
    <source>
        <dbReference type="ARBA" id="ARBA00022723"/>
    </source>
</evidence>
<organism evidence="9 10">
    <name type="scientific">Sungouiella intermedia</name>
    <dbReference type="NCBI Taxonomy" id="45354"/>
    <lineage>
        <taxon>Eukaryota</taxon>
        <taxon>Fungi</taxon>
        <taxon>Dikarya</taxon>
        <taxon>Ascomycota</taxon>
        <taxon>Saccharomycotina</taxon>
        <taxon>Pichiomycetes</taxon>
        <taxon>Metschnikowiaceae</taxon>
        <taxon>Sungouiella</taxon>
    </lineage>
</organism>
<dbReference type="GO" id="GO:0051082">
    <property type="term" value="F:unfolded protein binding"/>
    <property type="evidence" value="ECO:0007669"/>
    <property type="project" value="InterPro"/>
</dbReference>
<feature type="domain" description="J" evidence="7">
    <location>
        <begin position="6"/>
        <end position="71"/>
    </location>
</feature>
<keyword evidence="2" id="KW-0677">Repeat</keyword>
<dbReference type="PANTHER" id="PTHR43888">
    <property type="entry name" value="DNAJ-LIKE-2, ISOFORM A-RELATED"/>
    <property type="match status" value="1"/>
</dbReference>
<evidence type="ECO:0000256" key="6">
    <source>
        <dbReference type="SAM" id="MobiDB-lite"/>
    </source>
</evidence>
<evidence type="ECO:0000259" key="7">
    <source>
        <dbReference type="PROSITE" id="PS50076"/>
    </source>
</evidence>
<dbReference type="OrthoDB" id="550424at2759"/>
<feature type="zinc finger region" description="CR-type" evidence="5">
    <location>
        <begin position="171"/>
        <end position="252"/>
    </location>
</feature>
<evidence type="ECO:0000256" key="5">
    <source>
        <dbReference type="PROSITE-ProRule" id="PRU00546"/>
    </source>
</evidence>
<evidence type="ECO:0000256" key="4">
    <source>
        <dbReference type="ARBA" id="ARBA00022833"/>
    </source>
</evidence>
<dbReference type="PROSITE" id="PS00636">
    <property type="entry name" value="DNAJ_1"/>
    <property type="match status" value="1"/>
</dbReference>
<feature type="region of interest" description="Disordered" evidence="6">
    <location>
        <begin position="478"/>
        <end position="554"/>
    </location>
</feature>
<feature type="domain" description="CR-type" evidence="8">
    <location>
        <begin position="171"/>
        <end position="252"/>
    </location>
</feature>
<keyword evidence="3 5" id="KW-0863">Zinc-finger</keyword>
<feature type="compositionally biased region" description="Acidic residues" evidence="6">
    <location>
        <begin position="494"/>
        <end position="513"/>
    </location>
</feature>